<dbReference type="PATRIC" id="fig|1330534.3.peg.4008"/>
<protein>
    <submittedName>
        <fullName evidence="1">Uncharacterized protein</fullName>
    </submittedName>
</protein>
<dbReference type="Proteomes" id="UP000016860">
    <property type="component" value="Unassembled WGS sequence"/>
</dbReference>
<organism evidence="1 2">
    <name type="scientific">Ruminiclostridium papyrosolvens C7</name>
    <dbReference type="NCBI Taxonomy" id="1330534"/>
    <lineage>
        <taxon>Bacteria</taxon>
        <taxon>Bacillati</taxon>
        <taxon>Bacillota</taxon>
        <taxon>Clostridia</taxon>
        <taxon>Eubacteriales</taxon>
        <taxon>Oscillospiraceae</taxon>
        <taxon>Ruminiclostridium</taxon>
    </lineage>
</organism>
<evidence type="ECO:0000313" key="2">
    <source>
        <dbReference type="Proteomes" id="UP000016860"/>
    </source>
</evidence>
<evidence type="ECO:0000313" key="1">
    <source>
        <dbReference type="EMBL" id="EPR07805.1"/>
    </source>
</evidence>
<dbReference type="AlphaFoldDB" id="U4QXT2"/>
<dbReference type="STRING" id="1330534.L323_20175"/>
<proteinExistence type="predicted"/>
<accession>U4QXT2</accession>
<comment type="caution">
    <text evidence="1">The sequence shown here is derived from an EMBL/GenBank/DDBJ whole genome shotgun (WGS) entry which is preliminary data.</text>
</comment>
<reference evidence="1 2" key="1">
    <citation type="journal article" date="2013" name="Genome Announc.">
        <title>Draft Genome Sequence of the Cellulolytic Bacterium Clostridium papyrosolvens C7 (ATCC 700395).</title>
        <authorList>
            <person name="Zepeda V."/>
            <person name="Dassa B."/>
            <person name="Borovok I."/>
            <person name="Lamed R."/>
            <person name="Bayer E.A."/>
            <person name="Cate J.H."/>
        </authorList>
    </citation>
    <scope>NUCLEOTIDE SEQUENCE [LARGE SCALE GENOMIC DNA]</scope>
    <source>
        <strain evidence="1 2">C7</strain>
    </source>
</reference>
<sequence>MCLSEHIHPVFLFSDFPYFLDKIKLVANNNFIGIDPSLRRI</sequence>
<name>U4QXT2_9FIRM</name>
<dbReference type="EMBL" id="ATAY01000098">
    <property type="protein sequence ID" value="EPR07805.1"/>
    <property type="molecule type" value="Genomic_DNA"/>
</dbReference>
<gene>
    <name evidence="1" type="ORF">L323_20175</name>
</gene>